<evidence type="ECO:0000259" key="1">
    <source>
        <dbReference type="PROSITE" id="PS00028"/>
    </source>
</evidence>
<sequence>MLITSLFIVGDVYMYCFHCGTPIEREQKFCSRCGTDLRRGQSSRLHRPPH</sequence>
<accession>A0ABW4KJH7</accession>
<dbReference type="EMBL" id="JBHUEO010000022">
    <property type="protein sequence ID" value="MFD1706931.1"/>
    <property type="molecule type" value="Genomic_DNA"/>
</dbReference>
<comment type="caution">
    <text evidence="2">The sequence shown here is derived from an EMBL/GenBank/DDBJ whole genome shotgun (WGS) entry which is preliminary data.</text>
</comment>
<feature type="domain" description="C2H2-type" evidence="1">
    <location>
        <begin position="30"/>
        <end position="50"/>
    </location>
</feature>
<keyword evidence="3" id="KW-1185">Reference proteome</keyword>
<dbReference type="InterPro" id="IPR013087">
    <property type="entry name" value="Znf_C2H2_type"/>
</dbReference>
<dbReference type="Pfam" id="PF13240">
    <property type="entry name" value="Zn_Ribbon_1"/>
    <property type="match status" value="1"/>
</dbReference>
<dbReference type="PROSITE" id="PS00028">
    <property type="entry name" value="ZINC_FINGER_C2H2_1"/>
    <property type="match status" value="1"/>
</dbReference>
<name>A0ABW4KJH7_9BACI</name>
<evidence type="ECO:0000313" key="2">
    <source>
        <dbReference type="EMBL" id="MFD1706931.1"/>
    </source>
</evidence>
<dbReference type="Proteomes" id="UP001597301">
    <property type="component" value="Unassembled WGS sequence"/>
</dbReference>
<proteinExistence type="predicted"/>
<organism evidence="2 3">
    <name type="scientific">Siminovitchia sediminis</name>
    <dbReference type="NCBI Taxonomy" id="1274353"/>
    <lineage>
        <taxon>Bacteria</taxon>
        <taxon>Bacillati</taxon>
        <taxon>Bacillota</taxon>
        <taxon>Bacilli</taxon>
        <taxon>Bacillales</taxon>
        <taxon>Bacillaceae</taxon>
        <taxon>Siminovitchia</taxon>
    </lineage>
</organism>
<dbReference type="InterPro" id="IPR026870">
    <property type="entry name" value="Zinc_ribbon_dom"/>
</dbReference>
<reference evidence="3" key="1">
    <citation type="journal article" date="2019" name="Int. J. Syst. Evol. Microbiol.">
        <title>The Global Catalogue of Microorganisms (GCM) 10K type strain sequencing project: providing services to taxonomists for standard genome sequencing and annotation.</title>
        <authorList>
            <consortium name="The Broad Institute Genomics Platform"/>
            <consortium name="The Broad Institute Genome Sequencing Center for Infectious Disease"/>
            <person name="Wu L."/>
            <person name="Ma J."/>
        </authorList>
    </citation>
    <scope>NUCLEOTIDE SEQUENCE [LARGE SCALE GENOMIC DNA]</scope>
    <source>
        <strain evidence="3">CGMCC 1.12295</strain>
    </source>
</reference>
<gene>
    <name evidence="2" type="ORF">ACFSCZ_09335</name>
</gene>
<evidence type="ECO:0000313" key="3">
    <source>
        <dbReference type="Proteomes" id="UP001597301"/>
    </source>
</evidence>
<dbReference type="RefSeq" id="WP_380773648.1">
    <property type="nucleotide sequence ID" value="NZ_JBHUEO010000022.1"/>
</dbReference>
<protein>
    <submittedName>
        <fullName evidence="2">DUF2116 family Zn-ribbon domain-containing protein</fullName>
    </submittedName>
</protein>